<evidence type="ECO:0000256" key="5">
    <source>
        <dbReference type="SAM" id="MobiDB-lite"/>
    </source>
</evidence>
<keyword evidence="1" id="KW-0677">Repeat</keyword>
<feature type="domain" description="Ig-like" evidence="6">
    <location>
        <begin position="7801"/>
        <end position="7887"/>
    </location>
</feature>
<dbReference type="FunFam" id="2.60.40.10:FF:000031">
    <property type="entry name" value="Myosin-binding protein C, slow type"/>
    <property type="match status" value="2"/>
</dbReference>
<dbReference type="Pfam" id="PF00041">
    <property type="entry name" value="fn3"/>
    <property type="match status" value="5"/>
</dbReference>
<feature type="domain" description="Ig-like" evidence="6">
    <location>
        <begin position="2273"/>
        <end position="2361"/>
    </location>
</feature>
<feature type="compositionally biased region" description="Basic residues" evidence="5">
    <location>
        <begin position="7343"/>
        <end position="7354"/>
    </location>
</feature>
<dbReference type="Pfam" id="PF07679">
    <property type="entry name" value="I-set"/>
    <property type="match status" value="22"/>
</dbReference>
<feature type="region of interest" description="Disordered" evidence="5">
    <location>
        <begin position="7382"/>
        <end position="7402"/>
    </location>
</feature>
<dbReference type="PANTHER" id="PTHR13817">
    <property type="entry name" value="TITIN"/>
    <property type="match status" value="1"/>
</dbReference>
<feature type="domain" description="Ig-like" evidence="6">
    <location>
        <begin position="2728"/>
        <end position="2815"/>
    </location>
</feature>
<feature type="domain" description="Ig-like" evidence="6">
    <location>
        <begin position="2185"/>
        <end position="2268"/>
    </location>
</feature>
<dbReference type="FunFam" id="2.60.40.10:FF:000032">
    <property type="entry name" value="palladin isoform X1"/>
    <property type="match status" value="1"/>
</dbReference>
<evidence type="ECO:0000259" key="6">
    <source>
        <dbReference type="PROSITE" id="PS50835"/>
    </source>
</evidence>
<protein>
    <recommendedName>
        <fullName evidence="10">Immunoglobulin I-set domain-containing protein</fullName>
    </recommendedName>
</protein>
<feature type="compositionally biased region" description="Basic and acidic residues" evidence="5">
    <location>
        <begin position="7294"/>
        <end position="7342"/>
    </location>
</feature>
<dbReference type="Gene3D" id="2.60.40.10">
    <property type="entry name" value="Immunoglobulins"/>
    <property type="match status" value="35"/>
</dbReference>
<feature type="compositionally biased region" description="Basic and acidic residues" evidence="5">
    <location>
        <begin position="5899"/>
        <end position="5948"/>
    </location>
</feature>
<proteinExistence type="predicted"/>
<feature type="region of interest" description="Disordered" evidence="5">
    <location>
        <begin position="7237"/>
        <end position="7275"/>
    </location>
</feature>
<feature type="compositionally biased region" description="Basic and acidic residues" evidence="5">
    <location>
        <begin position="7246"/>
        <end position="7275"/>
    </location>
</feature>
<feature type="domain" description="Fibronectin type-III" evidence="7">
    <location>
        <begin position="6553"/>
        <end position="6644"/>
    </location>
</feature>
<feature type="domain" description="Fibronectin type-III" evidence="7">
    <location>
        <begin position="6353"/>
        <end position="6447"/>
    </location>
</feature>
<evidence type="ECO:0000313" key="8">
    <source>
        <dbReference type="Proteomes" id="UP000093561"/>
    </source>
</evidence>
<dbReference type="InterPro" id="IPR050964">
    <property type="entry name" value="Striated_Muscle_Regulatory"/>
</dbReference>
<feature type="compositionally biased region" description="Basic and acidic residues" evidence="5">
    <location>
        <begin position="5982"/>
        <end position="6012"/>
    </location>
</feature>
<evidence type="ECO:0000256" key="1">
    <source>
        <dbReference type="ARBA" id="ARBA00022737"/>
    </source>
</evidence>
<dbReference type="SMART" id="SM00408">
    <property type="entry name" value="IGc2"/>
    <property type="match status" value="18"/>
</dbReference>
<dbReference type="SUPFAM" id="SSF48726">
    <property type="entry name" value="Immunoglobulin"/>
    <property type="match status" value="27"/>
</dbReference>
<feature type="domain" description="Ig-like" evidence="6">
    <location>
        <begin position="1389"/>
        <end position="1475"/>
    </location>
</feature>
<evidence type="ECO:0000259" key="7">
    <source>
        <dbReference type="PROSITE" id="PS50853"/>
    </source>
</evidence>
<dbReference type="SMART" id="SM00060">
    <property type="entry name" value="FN3"/>
    <property type="match status" value="7"/>
</dbReference>
<dbReference type="InterPro" id="IPR036179">
    <property type="entry name" value="Ig-like_dom_sf"/>
</dbReference>
<feature type="domain" description="Ig-like" evidence="6">
    <location>
        <begin position="7514"/>
        <end position="7596"/>
    </location>
</feature>
<feature type="region of interest" description="Disordered" evidence="5">
    <location>
        <begin position="5899"/>
        <end position="6012"/>
    </location>
</feature>
<dbReference type="InterPro" id="IPR036116">
    <property type="entry name" value="FN3_sf"/>
</dbReference>
<dbReference type="Proteomes" id="UP000093561">
    <property type="component" value="Unassembled WGS sequence"/>
</dbReference>
<evidence type="ECO:0000256" key="2">
    <source>
        <dbReference type="ARBA" id="ARBA00023157"/>
    </source>
</evidence>
<dbReference type="GO" id="GO:0030017">
    <property type="term" value="C:sarcomere"/>
    <property type="evidence" value="ECO:0007669"/>
    <property type="project" value="UniProtKB-ARBA"/>
</dbReference>
<dbReference type="FunFam" id="2.60.40.10:FF:000107">
    <property type="entry name" value="Myosin, light chain kinase a"/>
    <property type="match status" value="4"/>
</dbReference>
<reference evidence="8" key="2">
    <citation type="journal article" date="2016" name="Mol. Ecol.">
        <title>Population genomics of the filarial nematode parasite Wuchereria bancrofti from mosquitoes.</title>
        <authorList>
            <person name="Small S.T."/>
            <person name="Reimer L.J."/>
            <person name="Tisch D.J."/>
            <person name="King C.L."/>
            <person name="Christensen B.M."/>
            <person name="Siba P.M."/>
            <person name="Kazura J.W."/>
            <person name="Serre D."/>
            <person name="Zimmerman P.A."/>
        </authorList>
    </citation>
    <scope>NUCLEOTIDE SEQUENCE</scope>
    <source>
        <strain evidence="8">pt0022</strain>
    </source>
</reference>
<feature type="region of interest" description="Disordered" evidence="5">
    <location>
        <begin position="4868"/>
        <end position="4905"/>
    </location>
</feature>
<reference evidence="8" key="1">
    <citation type="submission" date="2015-03" db="EMBL/GenBank/DDBJ databases">
        <title>Wuchereria bancrofti Genome Sequencing Papua New Guinea Strain.</title>
        <authorList>
            <person name="Small S.T."/>
            <person name="Serre D."/>
            <person name="Zimmerman P.A."/>
        </authorList>
    </citation>
    <scope>NUCLEOTIDE SEQUENCE [LARGE SCALE GENOMIC DNA]</scope>
    <source>
        <strain evidence="8">pt0022</strain>
    </source>
</reference>
<dbReference type="InterPro" id="IPR007110">
    <property type="entry name" value="Ig-like_dom"/>
</dbReference>
<feature type="domain" description="Ig-like" evidence="6">
    <location>
        <begin position="2588"/>
        <end position="2678"/>
    </location>
</feature>
<feature type="domain" description="Ig-like" evidence="6">
    <location>
        <begin position="7606"/>
        <end position="7694"/>
    </location>
</feature>
<feature type="region of interest" description="Disordered" evidence="5">
    <location>
        <begin position="3227"/>
        <end position="3257"/>
    </location>
</feature>
<feature type="domain" description="Ig-like" evidence="6">
    <location>
        <begin position="6743"/>
        <end position="6828"/>
    </location>
</feature>
<feature type="domain" description="Ig-like" evidence="6">
    <location>
        <begin position="6834"/>
        <end position="6923"/>
    </location>
</feature>
<organism evidence="8 9">
    <name type="scientific">Wuchereria bancrofti</name>
    <dbReference type="NCBI Taxonomy" id="6293"/>
    <lineage>
        <taxon>Eukaryota</taxon>
        <taxon>Metazoa</taxon>
        <taxon>Ecdysozoa</taxon>
        <taxon>Nematoda</taxon>
        <taxon>Chromadorea</taxon>
        <taxon>Rhabditida</taxon>
        <taxon>Spirurina</taxon>
        <taxon>Spiruromorpha</taxon>
        <taxon>Filarioidea</taxon>
        <taxon>Onchocercidae</taxon>
        <taxon>Wuchereria</taxon>
    </lineage>
</organism>
<keyword evidence="3" id="KW-0393">Immunoglobulin domain</keyword>
<feature type="domain" description="Fibronectin type-III" evidence="7">
    <location>
        <begin position="7024"/>
        <end position="7118"/>
    </location>
</feature>
<dbReference type="InterPro" id="IPR013783">
    <property type="entry name" value="Ig-like_fold"/>
</dbReference>
<evidence type="ECO:0000256" key="4">
    <source>
        <dbReference type="SAM" id="Coils"/>
    </source>
</evidence>
<feature type="domain" description="Ig-like" evidence="6">
    <location>
        <begin position="6647"/>
        <end position="6736"/>
    </location>
</feature>
<feature type="compositionally biased region" description="Basic and acidic residues" evidence="5">
    <location>
        <begin position="5589"/>
        <end position="5599"/>
    </location>
</feature>
<dbReference type="SUPFAM" id="SSF49265">
    <property type="entry name" value="Fibronectin type III"/>
    <property type="match status" value="4"/>
</dbReference>
<feature type="domain" description="Fibronectin type-III" evidence="7">
    <location>
        <begin position="6453"/>
        <end position="6551"/>
    </location>
</feature>
<feature type="domain" description="Ig-like" evidence="6">
    <location>
        <begin position="1598"/>
        <end position="1688"/>
    </location>
</feature>
<feature type="domain" description="Ig-like" evidence="6">
    <location>
        <begin position="2479"/>
        <end position="2579"/>
    </location>
</feature>
<feature type="compositionally biased region" description="Polar residues" evidence="5">
    <location>
        <begin position="3239"/>
        <end position="3257"/>
    </location>
</feature>
<dbReference type="PROSITE" id="PS50835">
    <property type="entry name" value="IG_LIKE"/>
    <property type="match status" value="16"/>
</dbReference>
<evidence type="ECO:0000313" key="9">
    <source>
        <dbReference type="WBParaSite" id="mrna-Wban_05068"/>
    </source>
</evidence>
<feature type="region of interest" description="Disordered" evidence="5">
    <location>
        <begin position="7444"/>
        <end position="7463"/>
    </location>
</feature>
<dbReference type="WBParaSite" id="mrna-Wban_05068">
    <property type="protein sequence ID" value="mrna-Wban_05068"/>
    <property type="gene ID" value="Wban_05068"/>
</dbReference>
<feature type="compositionally biased region" description="Basic and acidic residues" evidence="5">
    <location>
        <begin position="4868"/>
        <end position="4902"/>
    </location>
</feature>
<feature type="region of interest" description="Disordered" evidence="5">
    <location>
        <begin position="7294"/>
        <end position="7368"/>
    </location>
</feature>
<feature type="region of interest" description="Disordered" evidence="5">
    <location>
        <begin position="1122"/>
        <end position="1145"/>
    </location>
</feature>
<name>A0AAF5PTC7_WUCBA</name>
<dbReference type="PANTHER" id="PTHR13817:SF151">
    <property type="entry name" value="TITIN"/>
    <property type="match status" value="1"/>
</dbReference>
<feature type="region of interest" description="Disordered" evidence="5">
    <location>
        <begin position="402"/>
        <end position="429"/>
    </location>
</feature>
<sequence>MDEREKSHYKNASTSQDSLKMEIIEDGNWTNVKTIQQNEPIAHSSTLDKNDKDAVISYSTNREKVYHKNAGTIEEIHVLESSGRTTRDFAEEHWSSEIKSYVMPEPPKFIQVIKAFRVLATDTLTLVVEVQSDPPAIFEWFCNDRPIQQNRRKFKARHGINITTLTVEGPEQGVYKCTARNPVGISTTYGYVTVNAPPSYKTWLEQTHEVNEEMNMEIVDKENIQITTDMPPKFIQQIPNLTLRPGTEALIDVEVEASPPAKFTWYVNGVQFRDTVGQIEVYYPIANRCIARFPIPQKGEYKVIAENRAGKEHSIGYIDIKSEVMHHQTQLPPLPNDHIYHHSSHVESEHREIPLLQGRGRASSVSRVIDYYEESSYYQRSTSLPRQIDYPYEIKKTTEIIRKRKDDSEQQQQQQQRKEERHRKQQYSSLKELVETKEEQLLQTVKRRRYSETTQHLLPQKPIFTSKLPVEIAIGSDDDLVLNVDFKAIPRADVKWNVNGFELKDSKKVTIVNENDHSTLIVRSPIRYGRYNVTIMNEHGTSNQSTRVHYDVNRQDEKMIKKQSYHFESNENTEHPIAATITTTELVDGWELIDEQQRSSKSADSFETVKYVETIRAATEGYQIPTPTPHDEAFTSRQSFHSSTYNTRQNEEIIDGRSTTNYETSKIPPQLLPKPIIPIIHEPLERVNVSEISHASPYTEKRYEEVTSGISKTIYEAPQASLLSSKFTEPMLDTTTFTQQKYEEVNGMENGYEIINDNISSTKTKLQNEIDIEKKTFRIPVNRVPEPIPKYPFILKQPEPEIRLKAGEKLVLESKVDSSPASQFKWYQNNFEVRPSSSVIIDSSAVNESRVTFLKPISGTYKMVASNIHGSCSSTTRVITEVTEDWVTESTVSVIRSVPEKLESKYQLVKRSHKTTRDDLPKAPRIVEAFAPILKIANNEPLTLRVTADAIPEAEFRWMLNNFEVRPSQTVTIEHLGLNISQATFHNPISGRYEVIATNVLGQDSCSGKVIVDYAEEEQIVPIQPIIRPIIPKIPVFIKALPGETQLYLDEQEFRLSVSVHGEQPITFRWFADGSLLSNSVEHQMINDLENSTLVVRKQIVCDVDYAVEVSNTYGAVWSETTVRPPSPTTSSTASTATSVESSLIEVNDTQPSSPRYTIILADKYLQQNDEFTAHVAINVECSPCEFFWTLNGRDIRTIPGFHIESTFYESTIYVKSMLSKQSGELSVVASNKYGTAKSTAKIIVHPLREKSYEFISEIETIPAERPPRIVLPLRPSVFRAGESLELRCRVDGLPRPEVFWTKDGIRIDDEMIEKELIILQYPDGRHELINPHCKPEDAGLYQLTARNIHGSTNTSAYIHVEKKEIVETTTTEARGEIHEVIHGGVSKPRFSKVISKQYEDDMIVSCKVISEIPAVVSWFKDGQRLYQTYKYRMQKLSDNTYTLTICNVDKWDEGSYTCRAENAYGSSETSMFMRPFVKTREISEEILVEENDSEVIGLQDNIGYVKKKYTDTTVKVSVEPEVSGSQEVYSHTAELRKTEAEYKLLVKVAEIVASKLVAKVIIDEAINVALRRMNVVAVESSEEEEFESINEQQPCPPRFETNIECYTVDIGDAVVLHTDIGGYPQPNVEWYFGEQKLEQSEQIEVKYVNHQAILKIKNVEKKHEGIYYCHAENDYGKTVLPCNLRVTDTTNDWSESTHKMTRTPLIYTLSETEAEVSSNVHVTHAAESYDHYFSTIQPETFALGYSCLASTSKIHDDSVIITRELMQKMIEREQEVAEVMLNVNVERTPSTFKHDTRILQSTDESVTICQREPQSTRAEEVIQTNDILLIGDQRVLQQHQFVVNAIATVVFEKPPQRALHEITCLYDDKAYVSKEKVHAVSTIDLKRIEIVNELISTIMATEEKFREAYAEANVDVRCPDAIFDHFIKVVESEQEHLSIHLVAPILVRNLATSDFHLQQKSESLHAESVFIEYPRKNATAEQRIVILQSSFQKFSEAITWNLKKISKETTEDDVTVAHATIKVYKPEEIGEYVTTVVDTRRMVPELLAIAAAASKLKLTSVFVTFTKKGDVAHQALVIEYESFVEDEATLNVAMLTAPGFHSKQESIWSYEKKYEKSEETEANVIAVFVEVNATCPNQMIELIASVCLPPTVHGITDLTHSSQPFEPPSISWSESSSTGLFQVPKFIKTLENTTAIVGQCHQFKCIVSGTPAPVIRWYVDGDIIHNSDIYQIIYEDGVCILKIREVAIEDEGEYNCEATNDAGRAITKCFLQTIREYSSQIRVEESLVPIGSAATIHCETITQQYSLDWRKNLRPIVQDERIERKDTADGFEHSLTIYSVRKSDEGEYGVVIKDSYTAVTKITVIESREQISTKHFDISLHPTTTTMINEGYPQLHDVINLQQAQTMESYQLCNMEEYFDLRFSMQSYEIPVIVNEKRLISISYLSHELSIQSVDNEFHIHHESTDELSTSSSTQTAPQFAKKLNEIYEIEEFTTHLFKCIIYGTPAPQVRWYRNEQAITPSDNITEIAEDGIYILEINSIDRSWNGNLVCEAENAIGTVRTHSIIHVQRSEESSSISSASIGGQLPIIHLPLNSEIHAKKGENVQLKCIISGSPLPSVQWKRNDAIIENNEHYLTICDDGICILHILNVTEEDNAIFSCTAMNMFGSAKTESRIIVEEEAHLASTSNIKEEESPTTRSSVDDHTIGEISMLSMSSQDSLTTQFQIPQFTLPLHDITIENRGELQLKCIVTGEPMPTIRWSCNGKEIQADNRNIFTVYEDGIVILKIINGDKEGLYVCEARNGIGSAQTRSFVSIHDAEVLLTTAMELKDTMESAEVVVLSVSTSKFCSTADVNEKRNEIIEQDQEGRKLKKAFGEEEITTDQYVTTGTLNYLIEAEAMTIRVMSYKLSAYAKVKAKSKKLKEEELFKIIIEEDVVCTRTYLRVVERNARQLWTFQGHTTERPSYWSREVINERIEFEKIFQNDELHEFLEDKDIIERYVQLLKTTETSESSEECETRFKLRQIGGSHETLEKRQLEIHEEQTGTLAEDTGVFTVVHCVANAMRHAVEAYVIHITRYKYKATFDIRPALYQTVASDNEFEASIEDSVKRQKYFQHSILKGPHFIQSFAIFEEGFNTGLRCSVYGLPIPHIRISHNGCPILRNNRFFHVIYKNGVISLYMQHILEGHYICEAVNVAGRAIIECFIRVEEEWNEKQHRKIRRIRVENASKTTKSTEKSSQNNETIQTSTTQYEYEQSKQISGAMESVENIEETLTEHHMQSQQLLIEDVGKITKTKEDSKTEICKEINKDIFIKRNPTISSIDVFVIENIYDRTEPEIPKVSEQEITKLVNAAKPSINNHEEIMYATADHEIAYHDTFLPSEMNEEVEQVKDRDKKDKIIGVSNVDLPSQSVSASITLKNEAKMEQPPDETAVEAKKKIVEEKAEIVVTDIKKQITTTGIELYLEKPLEHAAIAERAAEELREMENNLSFQTKLQHETTGVSVVSVTSESIQGSAPLAKATKMQQPTEEELREMETNLNLEKHSEQETINVSAFSIASEPAQASVCLEKVAKIQQPIEAIEVEKQEKEDLQTAAIELRGIETNPNLEKHLEHEAVDVCVLILASESVQASILLTKETEKKPLEDIVEEVAKPENGERPKKVVKPESEEKPEKVVEELKGTGITFDLQKHLEHEVIDVSVLILASESVQASILLADYVKKQPIEEVVEQESVQASILLTKETEKQPPEDIVEEVAKPESEEKPEKVVEELKETGITFDLQKHLEHEVVDVSVLILASESVQASILLADYVEKQPIEDVVEQGVKPESEEKPKKVMDELKETGITFDLQKHLEHEVVDVSVLILAPESVQASILLTKETEKQPIQDIVEKVAKPESKKKPKKVIDELKETGITFDLQKHLEHEVVDVSVWILGSESVQASILLTKESKKQPIQDIVEKVAKPESKKKPKKVIDESKETGITFDLQKHLEHEVVDVSALILASESVQASILLTKETEKQPPEDIVEKVAKPESKKKPKKVIDESKETGITFDLQKHLEHEVVDVSALILASESVQASILLTKESKKQPIQDIVEKVAKPESKEKPKKVIDELKETGITFDLQKHLEHEVVDVSALILASESVQASILLTKETEKQPPEDIVEKVAKPESKKKPKKVIDESKETGITFDLQKHLEHEVVDVSALILASESVQASILLTKETEKQPPEDIVEKVAKPESRKKPKKVIDESKETGITFYLQKHPEHEVVDVSVLILASESVQASILLTKETEKQPIQDIVEKVAKPESKKKPKKVIDELKETGITFDLQKHLEHEVVDVSVWILGSESVQASILLTKESKKQPVQDIVEKVAKPESKRKPKKVIDELKETEITLDLEKGLEHEFVDVFLVNAVSDSMQALVRLTKEPKIEKPKDEIIEKKMVKPNKKTTDEQSVGKLKETEAAISLGKGFEGEQVSGSTEALVPLTKELKSEIKKKVVKPKEKAVKEKPGEAIDELKGKEIMLGLEKCQEHEFAGLSIVSVISESTSASVLLTMKPQNEMSEDLIAEGKNLSAASGSSPGTEFDMRLPRVKAILNKEVLVSLGVEKPAENGFADTISTKTDFCCCSRSVYLPTLQKATTDMKEGPMERPTELNMVKGKHLEEIPVETISINFEFTKQRTQKIGVCTILNSERPTEQIELVEEIIRPSQYGETIRLLSICEKCSACMSFCMKEKSTEIARTIEPDITRRSKERSKSVIADIEVDAGEEMATTDAIVDMLTSFEETELAVNEFVSDFLDVDVSLDALMEEEFIEVIGPVIHNQLAFLVVQMPTAIASISQLIEEVKMVAANAEAEILISIANKIEMQRLNLKLQKAEQKSRENFETEKKPKDMRKKSQEIDEKEKPKEVEKRKKKVPKALIIPAEISSKYGDKSTLLSETTMTTEIAMDEVVAKVETSPKKSLSSSVAMKIDSAKRRKSINRRSSSAEKFIFKEADDGTKLKLAEETSLPPVSKTDKEVEVELLFRQKEYLENIDHIFPVKVVEEFALTVQATTTSRRKKMEKARKDLKEEKMNELEKIETQTMKENENQEAYERARKKRIGFIQAPDKEIIAFRGDTIKIECELVNNDDFIWLINNKPASENSRCTEEVNSLVRTLTIANIAPEDDEMTIVAKVDDIIAETIIHVEDTPAEIIEPLPRRSFGKCGDNVTLGICVTHPAQSIVWEFNGEKLSHSDENYVIAEEGNICTLTIKNALYDNAGRYSIKVDSLETSTMLIMQGAPIIEKPESESVNFETHENLLLNIPYKAVPEPIVECFFNNEPLVVGTKLKLEIINDMVQFCKRNANKNDIGEYTFKISNGFGEATKTFTVNVKDVSGVPDNPRITDISCDTVSVEWDAPKNDGGSKIIGYVIQKKEIGRRTFHHVIQVTGDKTNCLIEELDADTEYIFRVAAINKYGTGEFAEFPVIHTNIAPEELQEIPEEENDLEETVEKLDEEHELIEPKKTKIKKAVKKDDISEKAESLEDEVKHVGSEEIVAEDDTSPAKLTEERKVEMTEFKEDAEIVKNLEQNEIFELEVGKVEEKLAGVVGSGEEVTVMDKEDEKLDTVETKKRKPKKTEITKSKKEKKPSEEMIPTTEQKSVDRAGNNLSKTLEPVNEIIKDHAEQKNGDRILLEEEKAAKEEMKCGNEIDRKILDEKRAHVEETVPSVIDEKEFKKKPDKKADEKKCLDVEFEMEENFEIKNEKEKEVDISDTSETVKIDKKAEEIALEKEPTVKKKEIKKKCSKEKSRKTTVKKSEEPMVAVEVTDENFDVQLQQQDIIAEEMVTSEKIKIEAEKGEVENDRFEGKSKIKKKEQDEKKGEKTAQAISIDVSFKSTPSIENVDSILKSKTAISASMKVVLKAKKSKTLIKEKPEEITETEQGKPEAEKLEAKLKTDNKVEKAEERGKKKYEEDKRLDSEQAVEIGKSVEDKEVKPKKKATGKKVSKKALQKPKAEEEKEKTRDEDTKQITDEVQEEKHAEEKNVNGFKDEEVKEEESNSGIDVTINIPAIPVSEMPVPEDVGAAISVLQTDEIPVIRRMHKRLGGFAVLPDQEILALRNDTVKIECEVLNEDDKINWTINGKSITDDVRCTEVVDGYLRILQIKNVVPEDTGTIITANLHEHSVESRLIIEDIPVEIIKKLPRKITGKLNDLIKLSTTVSHMAENCQWFFNNEQLIKNNDHYEVNIEGNVCNLLIKNLTYDQAGRYSMKIDSAETSTTLIVEGAPVLHEIETSATMINLESQDNLVLTIPFKAIPEPILECFLNNEKIPNSSRIQLDIFNDKVCFRKRKVDKSDAGEYTIKIKNDFGEVSQTFSVNIKDVPGAPENAHITDIGSCSAKVHWDAPSDNGGSAITGYIVEKKEESRRVYHRVAQVASEQMDYYMDDLKMNTSYMIRIAAMNKYGTGEYLECISFKTSLPFEAPSVTHPPVISNVTDQSCTLKWPQVTEDGDSPIYGYDLFVRKDKGEWMKVNDELIFTEQFTVSNIEAGPTYEFKVEATNEAGLISKSDIVSEPLIIFKAAELPVLSSPTVEVVSGDAVSVKWIEVPREDCDVTSYVIRYKSEKASVWLEKEIDHSPVDITGLREGLSYLFKVAPKSGPTIGEFSEETIPIRIVAAKKPEITKGIKDISVSCKRELKLECHATGEPVPQYIWYKDDQEIIPTSKNIEIINEGFMSVLLIHHTSALDAGLYRCEVVNDLGSVDSEAIVTVTEVRAHFVSSFPEYLEVDEGEEIGFSCELSDADASVIWLKDSKPLRPDDRITMIENGIERKLTIRNSILEDSGKYVCSTIDKKVQSEAELIVKEELPHIKRGPQDQTVTEFGSTIVLKCETTKPVKVVKWFKNRKEIWPRQEKFSMIVEETVATLTIMGFELNDCAEYTAALREDEESAPAKVELKIAPIIKLSKNLPSNVLKLHCGTDFDIEFIYGGFPEVDITITLNDKPLNKMRSRMHTYDNKLSLRLRNVTEEDSGILKVVVKNEIGSVSEEIQLDVISVPSKPNHLTAFNITSRSVMLKWQKAEDNGSPIINYIIERRTEDIKRWRNIGKCESEQYEFLAQDLYPSESYSFRIVAVNEVGEGAPSNAVDVVTVSENADLEEATKLLPAPNCLKAVFVENKQIVLITWEIVEEAEEYIVERSKLENDWSQIGITAETKFEDSFDKSSSYKYRVIAKKGDQLSNPSEETEILTVPVQKEKEAKQRISENIEMLKEIPEITETEQQTSEKSDGQVKQEKAVKKVSKKKEDKQKEEVGNDTVVIVEQLEEIKTKEKIEMESMTERKRTQKEKEEENKGGMKLEDEFKPSEKVVKESEEKIESKKTVKKKAQEKRKKKEAEEEEIPNDEANIAKNFTEEKVKVEKKSETKFELEREQKDESLKELEDMKVEERDLEKKLEVKEEKSAKALENVKMKLENDSEKMIEKQESAKVKENDKAKGAENDEKLAKKKTKTISKQGIKETVGENLEESIDQQVLASELITEMKEEEGEGIKKEKLTVKPISDSITVNYGMKNFELIVNISGNYEECFWSKDERAIDKNLVKMTANTSILQLKNVNELTAGIYHCIATNKTEKAIAEIHVTVTEKPKIEFDEAIVGAKAGEMLKIHANVTGLPMPTCKWLKDGVELKQNENTIITFKDGTAIVTIKKANVDNSGLYKLIVENICGKQEDQIKVLIKGVPSVPIGPLEVSDVTDVSCKLAWNPPEHNGNSNLLGYCIEKRDAKKSSWAFVARTTTTNATITGLADTAKYFFRVAAENAFGTGQALENKDAIQPIKIAAIEKPKIKKAPEKVTGRVGDKLVLNVEFTAKPMPKVHWYRNDEEMFDNVDNTITEMEKKSTLTIQKLIEDDEGDYQVVVENEGGKVQHKFSLEVKSEPMIIDADKYKEPQVFDKGENVKLQLAFTG</sequence>
<dbReference type="PROSITE" id="PS50853">
    <property type="entry name" value="FN3"/>
    <property type="match status" value="6"/>
</dbReference>
<keyword evidence="4" id="KW-0175">Coiled coil</keyword>
<feature type="domain" description="Fibronectin type-III" evidence="7">
    <location>
        <begin position="7702"/>
        <end position="7796"/>
    </location>
</feature>
<dbReference type="InterPro" id="IPR003598">
    <property type="entry name" value="Ig_sub2"/>
</dbReference>
<feature type="compositionally biased region" description="Basic and acidic residues" evidence="5">
    <location>
        <begin position="5606"/>
        <end position="5620"/>
    </location>
</feature>
<dbReference type="InterPro" id="IPR003599">
    <property type="entry name" value="Ig_sub"/>
</dbReference>
<feature type="coiled-coil region" evidence="4">
    <location>
        <begin position="5466"/>
        <end position="5523"/>
    </location>
</feature>
<feature type="domain" description="Fibronectin type-III" evidence="7">
    <location>
        <begin position="5368"/>
        <end position="5462"/>
    </location>
</feature>
<feature type="region of interest" description="Disordered" evidence="5">
    <location>
        <begin position="5825"/>
        <end position="5858"/>
    </location>
</feature>
<reference evidence="9" key="3">
    <citation type="submission" date="2024-02" db="UniProtKB">
        <authorList>
            <consortium name="WormBaseParasite"/>
        </authorList>
    </citation>
    <scope>IDENTIFICATION</scope>
    <source>
        <strain evidence="9">pt0022</strain>
    </source>
</reference>
<feature type="domain" description="Ig-like" evidence="6">
    <location>
        <begin position="107"/>
        <end position="195"/>
    </location>
</feature>
<dbReference type="CDD" id="cd00096">
    <property type="entry name" value="Ig"/>
    <property type="match status" value="6"/>
</dbReference>
<feature type="compositionally biased region" description="Low complexity" evidence="5">
    <location>
        <begin position="1122"/>
        <end position="1143"/>
    </location>
</feature>
<keyword evidence="2" id="KW-1015">Disulfide bond</keyword>
<dbReference type="InterPro" id="IPR013098">
    <property type="entry name" value="Ig_I-set"/>
</dbReference>
<feature type="compositionally biased region" description="Basic and acidic residues" evidence="5">
    <location>
        <begin position="5825"/>
        <end position="5852"/>
    </location>
</feature>
<feature type="domain" description="Ig-like" evidence="6">
    <location>
        <begin position="792"/>
        <end position="880"/>
    </location>
</feature>
<dbReference type="SMART" id="SM00409">
    <property type="entry name" value="IG"/>
    <property type="match status" value="25"/>
</dbReference>
<feature type="coiled-coil region" evidence="4">
    <location>
        <begin position="5042"/>
        <end position="5087"/>
    </location>
</feature>
<evidence type="ECO:0000256" key="3">
    <source>
        <dbReference type="ARBA" id="ARBA00023319"/>
    </source>
</evidence>
<dbReference type="InterPro" id="IPR003961">
    <property type="entry name" value="FN3_dom"/>
</dbReference>
<accession>A0AAF5PTC7</accession>
<evidence type="ECO:0008006" key="10">
    <source>
        <dbReference type="Google" id="ProtNLM"/>
    </source>
</evidence>
<feature type="domain" description="Ig-like" evidence="6">
    <location>
        <begin position="1268"/>
        <end position="1360"/>
    </location>
</feature>
<dbReference type="CDD" id="cd00063">
    <property type="entry name" value="FN3"/>
    <property type="match status" value="6"/>
</dbReference>
<feature type="compositionally biased region" description="Basic residues" evidence="5">
    <location>
        <begin position="5964"/>
        <end position="5980"/>
    </location>
</feature>
<feature type="region of interest" description="Disordered" evidence="5">
    <location>
        <begin position="5589"/>
        <end position="5637"/>
    </location>
</feature>